<organism evidence="2 3">
    <name type="scientific">Hibiscus sabdariffa</name>
    <name type="common">roselle</name>
    <dbReference type="NCBI Taxonomy" id="183260"/>
    <lineage>
        <taxon>Eukaryota</taxon>
        <taxon>Viridiplantae</taxon>
        <taxon>Streptophyta</taxon>
        <taxon>Embryophyta</taxon>
        <taxon>Tracheophyta</taxon>
        <taxon>Spermatophyta</taxon>
        <taxon>Magnoliopsida</taxon>
        <taxon>eudicotyledons</taxon>
        <taxon>Gunneridae</taxon>
        <taxon>Pentapetalae</taxon>
        <taxon>rosids</taxon>
        <taxon>malvids</taxon>
        <taxon>Malvales</taxon>
        <taxon>Malvaceae</taxon>
        <taxon>Malvoideae</taxon>
        <taxon>Hibiscus</taxon>
    </lineage>
</organism>
<evidence type="ECO:0000313" key="3">
    <source>
        <dbReference type="Proteomes" id="UP001472677"/>
    </source>
</evidence>
<feature type="region of interest" description="Disordered" evidence="1">
    <location>
        <begin position="1"/>
        <end position="21"/>
    </location>
</feature>
<keyword evidence="3" id="KW-1185">Reference proteome</keyword>
<sequence>MSSLEALRHGLENNNGETMAQSRSNDVVWVNFIALRSSIEGRVQSLKLNFGKKMKGSERKREGNSIVLLLCWFYFRNDEWKKEYEKNGKVLHMQRAAMDDQDEEEGGE</sequence>
<evidence type="ECO:0000313" key="2">
    <source>
        <dbReference type="EMBL" id="KAK8596290.1"/>
    </source>
</evidence>
<name>A0ABR2G6V2_9ROSI</name>
<dbReference type="Proteomes" id="UP001472677">
    <property type="component" value="Unassembled WGS sequence"/>
</dbReference>
<feature type="compositionally biased region" description="Polar residues" evidence="1">
    <location>
        <begin position="12"/>
        <end position="21"/>
    </location>
</feature>
<reference evidence="2 3" key="1">
    <citation type="journal article" date="2024" name="G3 (Bethesda)">
        <title>Genome assembly of Hibiscus sabdariffa L. provides insights into metabolisms of medicinal natural products.</title>
        <authorList>
            <person name="Kim T."/>
        </authorList>
    </citation>
    <scope>NUCLEOTIDE SEQUENCE [LARGE SCALE GENOMIC DNA]</scope>
    <source>
        <strain evidence="2">TK-2024</strain>
        <tissue evidence="2">Old leaves</tissue>
    </source>
</reference>
<proteinExistence type="predicted"/>
<accession>A0ABR2G6V2</accession>
<gene>
    <name evidence="2" type="ORF">V6N12_064789</name>
</gene>
<evidence type="ECO:0000256" key="1">
    <source>
        <dbReference type="SAM" id="MobiDB-lite"/>
    </source>
</evidence>
<dbReference type="EMBL" id="JBBPBM010000002">
    <property type="protein sequence ID" value="KAK8596290.1"/>
    <property type="molecule type" value="Genomic_DNA"/>
</dbReference>
<feature type="compositionally biased region" description="Basic and acidic residues" evidence="1">
    <location>
        <begin position="1"/>
        <end position="11"/>
    </location>
</feature>
<protein>
    <submittedName>
        <fullName evidence="2">Uncharacterized protein</fullName>
    </submittedName>
</protein>
<comment type="caution">
    <text evidence="2">The sequence shown here is derived from an EMBL/GenBank/DDBJ whole genome shotgun (WGS) entry which is preliminary data.</text>
</comment>